<reference evidence="1" key="1">
    <citation type="submission" date="2007-06" db="EMBL/GenBank/DDBJ databases">
        <authorList>
            <person name="Fulton L."/>
            <person name="Clifton S."/>
            <person name="Fulton B."/>
            <person name="Xu J."/>
            <person name="Minx P."/>
            <person name="Pepin K.H."/>
            <person name="Johnson M."/>
            <person name="Thiruvilangam P."/>
            <person name="Bhonagiri V."/>
            <person name="Nash W.E."/>
            <person name="Mardis E.R."/>
            <person name="Wilson R.K."/>
        </authorList>
    </citation>
    <scope>NUCLEOTIDE SEQUENCE [LARGE SCALE GENOMIC DNA]</scope>
    <source>
        <strain evidence="1">ATCC 8492</strain>
    </source>
</reference>
<gene>
    <name evidence="1" type="ORF">BACUNI_03259</name>
</gene>
<sequence length="36" mass="4235">MSQYLYITENGKLKMENSYADTTCNPFSTFSFQLFN</sequence>
<protein>
    <submittedName>
        <fullName evidence="1">Uncharacterized protein</fullName>
    </submittedName>
</protein>
<comment type="caution">
    <text evidence="1">The sequence shown here is derived from an EMBL/GenBank/DDBJ whole genome shotgun (WGS) entry which is preliminary data.</text>
</comment>
<accession>A0ABC9N921</accession>
<evidence type="ECO:0000313" key="2">
    <source>
        <dbReference type="Proteomes" id="UP000004110"/>
    </source>
</evidence>
<dbReference type="AlphaFoldDB" id="A0ABC9N921"/>
<proteinExistence type="predicted"/>
<reference evidence="1" key="2">
    <citation type="submission" date="2013-11" db="EMBL/GenBank/DDBJ databases">
        <title>Draft genome sequence of Bacteroides uniformis (ATCC 8492).</title>
        <authorList>
            <person name="Sudarsanam P."/>
            <person name="Ley R."/>
            <person name="Guruge J."/>
            <person name="Turnbaugh P.J."/>
            <person name="Mahowald M."/>
            <person name="Liep D."/>
            <person name="Gordon J."/>
        </authorList>
    </citation>
    <scope>NUCLEOTIDE SEQUENCE</scope>
    <source>
        <strain evidence="1">ATCC 8492</strain>
    </source>
</reference>
<dbReference type="EMBL" id="AAYH02000046">
    <property type="protein sequence ID" value="EDO53244.1"/>
    <property type="molecule type" value="Genomic_DNA"/>
</dbReference>
<keyword evidence="2" id="KW-1185">Reference proteome</keyword>
<dbReference type="Proteomes" id="UP000004110">
    <property type="component" value="Unassembled WGS sequence"/>
</dbReference>
<name>A0ABC9N921_BACUC</name>
<evidence type="ECO:0000313" key="1">
    <source>
        <dbReference type="EMBL" id="EDO53244.1"/>
    </source>
</evidence>
<organism evidence="1 2">
    <name type="scientific">Bacteroides uniformis (strain ATCC 8492 / DSM 6597 / CCUG 4942 / CIP 103695 / JCM 5828 / KCTC 5204 / NCTC 13054 / VPI 0061)</name>
    <dbReference type="NCBI Taxonomy" id="411479"/>
    <lineage>
        <taxon>Bacteria</taxon>
        <taxon>Pseudomonadati</taxon>
        <taxon>Bacteroidota</taxon>
        <taxon>Bacteroidia</taxon>
        <taxon>Bacteroidales</taxon>
        <taxon>Bacteroidaceae</taxon>
        <taxon>Bacteroides</taxon>
    </lineage>
</organism>